<keyword evidence="1" id="KW-0812">Transmembrane</keyword>
<proteinExistence type="predicted"/>
<dbReference type="Proteomes" id="UP000247772">
    <property type="component" value="Unassembled WGS sequence"/>
</dbReference>
<name>A0A2V4U828_9BURK</name>
<dbReference type="AlphaFoldDB" id="A0A2V4U828"/>
<feature type="transmembrane region" description="Helical" evidence="1">
    <location>
        <begin position="114"/>
        <end position="132"/>
    </location>
</feature>
<organism evidence="2 3">
    <name type="scientific">Paraburkholderia silvatlantica</name>
    <dbReference type="NCBI Taxonomy" id="321895"/>
    <lineage>
        <taxon>Bacteria</taxon>
        <taxon>Pseudomonadati</taxon>
        <taxon>Pseudomonadota</taxon>
        <taxon>Betaproteobacteria</taxon>
        <taxon>Burkholderiales</taxon>
        <taxon>Burkholderiaceae</taxon>
        <taxon>Paraburkholderia</taxon>
    </lineage>
</organism>
<reference evidence="2 3" key="1">
    <citation type="submission" date="2018-06" db="EMBL/GenBank/DDBJ databases">
        <title>Genomic Encyclopedia of Type Strains, Phase IV (KMG-V): Genome sequencing to study the core and pangenomes of soil and plant-associated prokaryotes.</title>
        <authorList>
            <person name="Whitman W."/>
        </authorList>
    </citation>
    <scope>NUCLEOTIDE SEQUENCE [LARGE SCALE GENOMIC DNA]</scope>
    <source>
        <strain evidence="2 3">SRCL-318</strain>
    </source>
</reference>
<accession>A0A2V4U828</accession>
<evidence type="ECO:0000256" key="1">
    <source>
        <dbReference type="SAM" id="Phobius"/>
    </source>
</evidence>
<comment type="caution">
    <text evidence="2">The sequence shown here is derived from an EMBL/GenBank/DDBJ whole genome shotgun (WGS) entry which is preliminary data.</text>
</comment>
<dbReference type="EMBL" id="QJSQ01000006">
    <property type="protein sequence ID" value="PYE24340.1"/>
    <property type="molecule type" value="Genomic_DNA"/>
</dbReference>
<sequence>MHERCVVFRAVLALVSGFDDRRRAARTHPHAALAARRTVRQHALTGFIAVCLLGGYGWLALSGVLGLAGALMPDHPWHDAALRALTLGFVFSMVLGHAPVIVPALTRLRVKYHPFFYAPLAVLHAGLAMRLTGGLAERFWLRKAGGIAGAVALALFALTLMIAVLAVRRARARRTGGRPLSNPPPPRC</sequence>
<feature type="transmembrane region" description="Helical" evidence="1">
    <location>
        <begin position="144"/>
        <end position="167"/>
    </location>
</feature>
<feature type="transmembrane region" description="Helical" evidence="1">
    <location>
        <begin position="80"/>
        <end position="102"/>
    </location>
</feature>
<keyword evidence="1" id="KW-0472">Membrane</keyword>
<gene>
    <name evidence="2" type="ORF">C7410_106170</name>
</gene>
<evidence type="ECO:0000313" key="3">
    <source>
        <dbReference type="Proteomes" id="UP000247772"/>
    </source>
</evidence>
<evidence type="ECO:0000313" key="2">
    <source>
        <dbReference type="EMBL" id="PYE24340.1"/>
    </source>
</evidence>
<keyword evidence="1" id="KW-1133">Transmembrane helix</keyword>
<feature type="transmembrane region" description="Helical" evidence="1">
    <location>
        <begin position="43"/>
        <end position="68"/>
    </location>
</feature>
<evidence type="ECO:0008006" key="4">
    <source>
        <dbReference type="Google" id="ProtNLM"/>
    </source>
</evidence>
<protein>
    <recommendedName>
        <fullName evidence="4">NnrS protein</fullName>
    </recommendedName>
</protein>